<dbReference type="InterPro" id="IPR001356">
    <property type="entry name" value="HD"/>
</dbReference>
<comment type="caution">
    <text evidence="6">The sequence shown here is derived from an EMBL/GenBank/DDBJ whole genome shotgun (WGS) entry which is preliminary data.</text>
</comment>
<feature type="region of interest" description="Disordered" evidence="3">
    <location>
        <begin position="100"/>
        <end position="267"/>
    </location>
</feature>
<protein>
    <recommendedName>
        <fullName evidence="5">Homeobox domain-containing protein</fullName>
    </recommendedName>
</protein>
<dbReference type="SMART" id="SM00389">
    <property type="entry name" value="HOX"/>
    <property type="match status" value="1"/>
</dbReference>
<evidence type="ECO:0000313" key="7">
    <source>
        <dbReference type="Proteomes" id="UP000298030"/>
    </source>
</evidence>
<comment type="subcellular location">
    <subcellularLocation>
        <location evidence="1 2">Nucleus</location>
    </subcellularLocation>
</comment>
<feature type="compositionally biased region" description="Polar residues" evidence="3">
    <location>
        <begin position="254"/>
        <end position="267"/>
    </location>
</feature>
<keyword evidence="1 2" id="KW-0238">DNA-binding</keyword>
<reference evidence="6 7" key="1">
    <citation type="journal article" date="2019" name="Nat. Ecol. Evol.">
        <title>Megaphylogeny resolves global patterns of mushroom evolution.</title>
        <authorList>
            <person name="Varga T."/>
            <person name="Krizsan K."/>
            <person name="Foldi C."/>
            <person name="Dima B."/>
            <person name="Sanchez-Garcia M."/>
            <person name="Sanchez-Ramirez S."/>
            <person name="Szollosi G.J."/>
            <person name="Szarkandi J.G."/>
            <person name="Papp V."/>
            <person name="Albert L."/>
            <person name="Andreopoulos W."/>
            <person name="Angelini C."/>
            <person name="Antonin V."/>
            <person name="Barry K.W."/>
            <person name="Bougher N.L."/>
            <person name="Buchanan P."/>
            <person name="Buyck B."/>
            <person name="Bense V."/>
            <person name="Catcheside P."/>
            <person name="Chovatia M."/>
            <person name="Cooper J."/>
            <person name="Damon W."/>
            <person name="Desjardin D."/>
            <person name="Finy P."/>
            <person name="Geml J."/>
            <person name="Haridas S."/>
            <person name="Hughes K."/>
            <person name="Justo A."/>
            <person name="Karasinski D."/>
            <person name="Kautmanova I."/>
            <person name="Kiss B."/>
            <person name="Kocsube S."/>
            <person name="Kotiranta H."/>
            <person name="LaButti K.M."/>
            <person name="Lechner B.E."/>
            <person name="Liimatainen K."/>
            <person name="Lipzen A."/>
            <person name="Lukacs Z."/>
            <person name="Mihaltcheva S."/>
            <person name="Morgado L.N."/>
            <person name="Niskanen T."/>
            <person name="Noordeloos M.E."/>
            <person name="Ohm R.A."/>
            <person name="Ortiz-Santana B."/>
            <person name="Ovrebo C."/>
            <person name="Racz N."/>
            <person name="Riley R."/>
            <person name="Savchenko A."/>
            <person name="Shiryaev A."/>
            <person name="Soop K."/>
            <person name="Spirin V."/>
            <person name="Szebenyi C."/>
            <person name="Tomsovsky M."/>
            <person name="Tulloss R.E."/>
            <person name="Uehling J."/>
            <person name="Grigoriev I.V."/>
            <person name="Vagvolgyi C."/>
            <person name="Papp T."/>
            <person name="Martin F.M."/>
            <person name="Miettinen O."/>
            <person name="Hibbett D.S."/>
            <person name="Nagy L.G."/>
        </authorList>
    </citation>
    <scope>NUCLEOTIDE SEQUENCE [LARGE SCALE GENOMIC DNA]</scope>
    <source>
        <strain evidence="6 7">FP101781</strain>
    </source>
</reference>
<evidence type="ECO:0000256" key="4">
    <source>
        <dbReference type="SAM" id="SignalP"/>
    </source>
</evidence>
<dbReference type="Proteomes" id="UP000298030">
    <property type="component" value="Unassembled WGS sequence"/>
</dbReference>
<accession>A0A4Y7ST22</accession>
<dbReference type="SUPFAM" id="SSF46689">
    <property type="entry name" value="Homeodomain-like"/>
    <property type="match status" value="1"/>
</dbReference>
<dbReference type="AlphaFoldDB" id="A0A4Y7ST22"/>
<evidence type="ECO:0000259" key="5">
    <source>
        <dbReference type="PROSITE" id="PS50071"/>
    </source>
</evidence>
<dbReference type="InterPro" id="IPR009057">
    <property type="entry name" value="Homeodomain-like_sf"/>
</dbReference>
<dbReference type="CDD" id="cd00086">
    <property type="entry name" value="homeodomain"/>
    <property type="match status" value="1"/>
</dbReference>
<dbReference type="GO" id="GO:0005634">
    <property type="term" value="C:nucleus"/>
    <property type="evidence" value="ECO:0007669"/>
    <property type="project" value="UniProtKB-SubCell"/>
</dbReference>
<keyword evidence="4" id="KW-0732">Signal</keyword>
<feature type="DNA-binding region" description="Homeobox" evidence="1">
    <location>
        <begin position="41"/>
        <end position="98"/>
    </location>
</feature>
<dbReference type="EMBL" id="QPFP01000063">
    <property type="protein sequence ID" value="TEB24788.1"/>
    <property type="molecule type" value="Genomic_DNA"/>
</dbReference>
<organism evidence="6 7">
    <name type="scientific">Coprinellus micaceus</name>
    <name type="common">Glistening ink-cap mushroom</name>
    <name type="synonym">Coprinus micaceus</name>
    <dbReference type="NCBI Taxonomy" id="71717"/>
    <lineage>
        <taxon>Eukaryota</taxon>
        <taxon>Fungi</taxon>
        <taxon>Dikarya</taxon>
        <taxon>Basidiomycota</taxon>
        <taxon>Agaricomycotina</taxon>
        <taxon>Agaricomycetes</taxon>
        <taxon>Agaricomycetidae</taxon>
        <taxon>Agaricales</taxon>
        <taxon>Agaricineae</taxon>
        <taxon>Psathyrellaceae</taxon>
        <taxon>Coprinellus</taxon>
    </lineage>
</organism>
<evidence type="ECO:0000256" key="3">
    <source>
        <dbReference type="SAM" id="MobiDB-lite"/>
    </source>
</evidence>
<dbReference type="PROSITE" id="PS50071">
    <property type="entry name" value="HOMEOBOX_2"/>
    <property type="match status" value="1"/>
</dbReference>
<proteinExistence type="predicted"/>
<keyword evidence="1 2" id="KW-0539">Nucleus</keyword>
<evidence type="ECO:0000256" key="2">
    <source>
        <dbReference type="RuleBase" id="RU000682"/>
    </source>
</evidence>
<dbReference type="Pfam" id="PF00046">
    <property type="entry name" value="Homeodomain"/>
    <property type="match status" value="1"/>
</dbReference>
<dbReference type="GO" id="GO:0003677">
    <property type="term" value="F:DNA binding"/>
    <property type="evidence" value="ECO:0007669"/>
    <property type="project" value="UniProtKB-UniRule"/>
</dbReference>
<feature type="domain" description="Homeobox" evidence="5">
    <location>
        <begin position="39"/>
        <end position="97"/>
    </location>
</feature>
<dbReference type="PROSITE" id="PS51257">
    <property type="entry name" value="PROKAR_LIPOPROTEIN"/>
    <property type="match status" value="1"/>
</dbReference>
<evidence type="ECO:0000256" key="1">
    <source>
        <dbReference type="PROSITE-ProRule" id="PRU00108"/>
    </source>
</evidence>
<feature type="compositionally biased region" description="Pro residues" evidence="3">
    <location>
        <begin position="116"/>
        <end position="126"/>
    </location>
</feature>
<evidence type="ECO:0000313" key="6">
    <source>
        <dbReference type="EMBL" id="TEB24788.1"/>
    </source>
</evidence>
<feature type="compositionally biased region" description="Acidic residues" evidence="3">
    <location>
        <begin position="241"/>
        <end position="253"/>
    </location>
</feature>
<feature type="compositionally biased region" description="Polar residues" evidence="3">
    <location>
        <begin position="216"/>
        <end position="228"/>
    </location>
</feature>
<name>A0A4Y7ST22_COPMI</name>
<dbReference type="Gene3D" id="1.10.10.60">
    <property type="entry name" value="Homeodomain-like"/>
    <property type="match status" value="1"/>
</dbReference>
<keyword evidence="7" id="KW-1185">Reference proteome</keyword>
<sequence>MYLLKCLLYALALVSAASISSCAPISPASSRKAELASPELIPRTSTTYTDAQYTALKTSYAFNNFISGQKNKDRLDALAEETKLSRQQVLKWFGNRRILDNLKQPGKKPKPADTPTVPPPPLPPSQPAVGPSSQPLVSPEASPQPLLSTDLTLAPLPDGPPLPVTEILPLSESGKAQNLAKGGAGASAGMRNLKLMNRSPKPRSGSPMNRNRKATSRTPKSTGKNLKSSKPAEAELSNAELEVEAEAGGDGDTETQIKAQSKAQGLS</sequence>
<feature type="signal peptide" evidence="4">
    <location>
        <begin position="1"/>
        <end position="16"/>
    </location>
</feature>
<gene>
    <name evidence="6" type="ORF">FA13DRAFT_1817775</name>
</gene>
<keyword evidence="1 2" id="KW-0371">Homeobox</keyword>
<feature type="chain" id="PRO_5021353238" description="Homeobox domain-containing protein" evidence="4">
    <location>
        <begin position="17"/>
        <end position="267"/>
    </location>
</feature>